<name>A0ABX0UW96_9HYPH</name>
<feature type="domain" description="Phage head morphogenesis" evidence="2">
    <location>
        <begin position="154"/>
        <end position="275"/>
    </location>
</feature>
<accession>A0ABX0UW96</accession>
<evidence type="ECO:0000256" key="1">
    <source>
        <dbReference type="SAM" id="Coils"/>
    </source>
</evidence>
<reference evidence="3 4" key="1">
    <citation type="submission" date="2020-03" db="EMBL/GenBank/DDBJ databases">
        <title>Genomic Encyclopedia of Type Strains, Phase IV (KMG-IV): sequencing the most valuable type-strain genomes for metagenomic binning, comparative biology and taxonomic classification.</title>
        <authorList>
            <person name="Goeker M."/>
        </authorList>
    </citation>
    <scope>NUCLEOTIDE SEQUENCE [LARGE SCALE GENOMIC DNA]</scope>
    <source>
        <strain evidence="3 4">DSM 103870</strain>
    </source>
</reference>
<dbReference type="EMBL" id="JAASQI010000002">
    <property type="protein sequence ID" value="NIJ57218.1"/>
    <property type="molecule type" value="Genomic_DNA"/>
</dbReference>
<dbReference type="RefSeq" id="WP_166949521.1">
    <property type="nucleotide sequence ID" value="NZ_JAASQI010000002.1"/>
</dbReference>
<keyword evidence="4" id="KW-1185">Reference proteome</keyword>
<evidence type="ECO:0000259" key="2">
    <source>
        <dbReference type="Pfam" id="PF04233"/>
    </source>
</evidence>
<dbReference type="InterPro" id="IPR017029">
    <property type="entry name" value="Phage_head_put"/>
</dbReference>
<dbReference type="Proteomes" id="UP001429580">
    <property type="component" value="Unassembled WGS sequence"/>
</dbReference>
<sequence length="366" mass="41207">MAESVSANEQLFDIFTAHAIDLLRLEAHERKKVLAFLNELEGEIVAQLAKIDPTGVARARYQQERLEKLLEQVQETVRTAYRDVNKYMVGELIDLADYEAAFVASSMNTVIGVEMATAAFTNAQLRGIVNGVLIEGAPITEWWSRQAGDTYQRFMDTMRQGMALGETNADLVRRVRGGTKSGEPVKGFMDISRRNAETLVISSVNSVANSAREEMYSDNSDLIKGKVWRSTLDHRTTTLCKARDKLQYTLDNKPIGHNIPWLQGPGKIHMRCRSTSTPLLRAWRELGVDMDEVPESTRSSMDGQVPAGMNYEEWLKTKPAAFQDETLGRGKARLWRAGKINFHDLIDQTGRERSLGELREISRGQK</sequence>
<comment type="caution">
    <text evidence="3">The sequence shown here is derived from an EMBL/GenBank/DDBJ whole genome shotgun (WGS) entry which is preliminary data.</text>
</comment>
<evidence type="ECO:0000313" key="3">
    <source>
        <dbReference type="EMBL" id="NIJ57218.1"/>
    </source>
</evidence>
<protein>
    <submittedName>
        <fullName evidence="3">SPP1 gp7 family putative phage head morphogenesis protein</fullName>
    </submittedName>
</protein>
<dbReference type="PIRSF" id="PIRSF034565">
    <property type="entry name" value="UCP034565"/>
    <property type="match status" value="1"/>
</dbReference>
<dbReference type="Pfam" id="PF04233">
    <property type="entry name" value="Phage_Mu_F"/>
    <property type="match status" value="1"/>
</dbReference>
<gene>
    <name evidence="3" type="ORF">FHS82_001044</name>
</gene>
<keyword evidence="1" id="KW-0175">Coiled coil</keyword>
<proteinExistence type="predicted"/>
<organism evidence="3 4">
    <name type="scientific">Pseudochelatococcus lubricantis</name>
    <dbReference type="NCBI Taxonomy" id="1538102"/>
    <lineage>
        <taxon>Bacteria</taxon>
        <taxon>Pseudomonadati</taxon>
        <taxon>Pseudomonadota</taxon>
        <taxon>Alphaproteobacteria</taxon>
        <taxon>Hyphomicrobiales</taxon>
        <taxon>Chelatococcaceae</taxon>
        <taxon>Pseudochelatococcus</taxon>
    </lineage>
</organism>
<dbReference type="InterPro" id="IPR006528">
    <property type="entry name" value="Phage_head_morphogenesis_dom"/>
</dbReference>
<evidence type="ECO:0000313" key="4">
    <source>
        <dbReference type="Proteomes" id="UP001429580"/>
    </source>
</evidence>
<feature type="coiled-coil region" evidence="1">
    <location>
        <begin position="56"/>
        <end position="83"/>
    </location>
</feature>